<reference evidence="2" key="2">
    <citation type="submission" date="2015-01" db="EMBL/GenBank/DDBJ databases">
        <title>Evolutionary Origins and Diversification of the Mycorrhizal Mutualists.</title>
        <authorList>
            <consortium name="DOE Joint Genome Institute"/>
            <consortium name="Mycorrhizal Genomics Consortium"/>
            <person name="Kohler A."/>
            <person name="Kuo A."/>
            <person name="Nagy L.G."/>
            <person name="Floudas D."/>
            <person name="Copeland A."/>
            <person name="Barry K.W."/>
            <person name="Cichocki N."/>
            <person name="Veneault-Fourrey C."/>
            <person name="LaButti K."/>
            <person name="Lindquist E.A."/>
            <person name="Lipzen A."/>
            <person name="Lundell T."/>
            <person name="Morin E."/>
            <person name="Murat C."/>
            <person name="Riley R."/>
            <person name="Ohm R."/>
            <person name="Sun H."/>
            <person name="Tunlid A."/>
            <person name="Henrissat B."/>
            <person name="Grigoriev I.V."/>
            <person name="Hibbett D.S."/>
            <person name="Martin F."/>
        </authorList>
    </citation>
    <scope>NUCLEOTIDE SEQUENCE [LARGE SCALE GENOMIC DNA]</scope>
    <source>
        <strain evidence="2">Foug A</strain>
    </source>
</reference>
<organism evidence="1 2">
    <name type="scientific">Scleroderma citrinum Foug A</name>
    <dbReference type="NCBI Taxonomy" id="1036808"/>
    <lineage>
        <taxon>Eukaryota</taxon>
        <taxon>Fungi</taxon>
        <taxon>Dikarya</taxon>
        <taxon>Basidiomycota</taxon>
        <taxon>Agaricomycotina</taxon>
        <taxon>Agaricomycetes</taxon>
        <taxon>Agaricomycetidae</taxon>
        <taxon>Boletales</taxon>
        <taxon>Sclerodermatineae</taxon>
        <taxon>Sclerodermataceae</taxon>
        <taxon>Scleroderma</taxon>
    </lineage>
</organism>
<name>A0A0C3DFK1_9AGAM</name>
<proteinExistence type="predicted"/>
<accession>A0A0C3DFK1</accession>
<dbReference type="EMBL" id="KN822140">
    <property type="protein sequence ID" value="KIM55144.1"/>
    <property type="molecule type" value="Genomic_DNA"/>
</dbReference>
<sequence length="116" mass="13403">MLAEFLCKLLKDVYRFEEAVDLYNVHLVQFQELGKNEDTISKKKSQGGLAFMSYLHGYLKLQDFWRSWSPAGFHEASKLLGVSEDFLPHTTNHLESFNHCIKILCIVSTLRTPTTH</sequence>
<evidence type="ECO:0000313" key="1">
    <source>
        <dbReference type="EMBL" id="KIM55144.1"/>
    </source>
</evidence>
<dbReference type="AlphaFoldDB" id="A0A0C3DFK1"/>
<protein>
    <submittedName>
        <fullName evidence="1">Uncharacterized protein</fullName>
    </submittedName>
</protein>
<dbReference type="Proteomes" id="UP000053989">
    <property type="component" value="Unassembled WGS sequence"/>
</dbReference>
<keyword evidence="2" id="KW-1185">Reference proteome</keyword>
<dbReference type="InParanoid" id="A0A0C3DFK1"/>
<gene>
    <name evidence="1" type="ORF">SCLCIDRAFT_30569</name>
</gene>
<dbReference type="OrthoDB" id="10415245at2759"/>
<dbReference type="HOGENOM" id="CLU_2098260_0_0_1"/>
<evidence type="ECO:0000313" key="2">
    <source>
        <dbReference type="Proteomes" id="UP000053989"/>
    </source>
</evidence>
<dbReference type="STRING" id="1036808.A0A0C3DFK1"/>
<reference evidence="1 2" key="1">
    <citation type="submission" date="2014-04" db="EMBL/GenBank/DDBJ databases">
        <authorList>
            <consortium name="DOE Joint Genome Institute"/>
            <person name="Kuo A."/>
            <person name="Kohler A."/>
            <person name="Nagy L.G."/>
            <person name="Floudas D."/>
            <person name="Copeland A."/>
            <person name="Barry K.W."/>
            <person name="Cichocki N."/>
            <person name="Veneault-Fourrey C."/>
            <person name="LaButti K."/>
            <person name="Lindquist E.A."/>
            <person name="Lipzen A."/>
            <person name="Lundell T."/>
            <person name="Morin E."/>
            <person name="Murat C."/>
            <person name="Sun H."/>
            <person name="Tunlid A."/>
            <person name="Henrissat B."/>
            <person name="Grigoriev I.V."/>
            <person name="Hibbett D.S."/>
            <person name="Martin F."/>
            <person name="Nordberg H.P."/>
            <person name="Cantor M.N."/>
            <person name="Hua S.X."/>
        </authorList>
    </citation>
    <scope>NUCLEOTIDE SEQUENCE [LARGE SCALE GENOMIC DNA]</scope>
    <source>
        <strain evidence="1 2">Foug A</strain>
    </source>
</reference>